<dbReference type="Proteomes" id="UP000823388">
    <property type="component" value="Chromosome 6K"/>
</dbReference>
<protein>
    <submittedName>
        <fullName evidence="2">Uncharacterized protein</fullName>
    </submittedName>
</protein>
<organism evidence="2 3">
    <name type="scientific">Panicum virgatum</name>
    <name type="common">Blackwell switchgrass</name>
    <dbReference type="NCBI Taxonomy" id="38727"/>
    <lineage>
        <taxon>Eukaryota</taxon>
        <taxon>Viridiplantae</taxon>
        <taxon>Streptophyta</taxon>
        <taxon>Embryophyta</taxon>
        <taxon>Tracheophyta</taxon>
        <taxon>Spermatophyta</taxon>
        <taxon>Magnoliopsida</taxon>
        <taxon>Liliopsida</taxon>
        <taxon>Poales</taxon>
        <taxon>Poaceae</taxon>
        <taxon>PACMAD clade</taxon>
        <taxon>Panicoideae</taxon>
        <taxon>Panicodae</taxon>
        <taxon>Paniceae</taxon>
        <taxon>Panicinae</taxon>
        <taxon>Panicum</taxon>
        <taxon>Panicum sect. Hiantes</taxon>
    </lineage>
</organism>
<evidence type="ECO:0000313" key="2">
    <source>
        <dbReference type="EMBL" id="KAG2583392.1"/>
    </source>
</evidence>
<dbReference type="AlphaFoldDB" id="A0A8T0RBV4"/>
<comment type="caution">
    <text evidence="2">The sequence shown here is derived from an EMBL/GenBank/DDBJ whole genome shotgun (WGS) entry which is preliminary data.</text>
</comment>
<dbReference type="EMBL" id="CM029047">
    <property type="protein sequence ID" value="KAG2583392.1"/>
    <property type="molecule type" value="Genomic_DNA"/>
</dbReference>
<gene>
    <name evidence="2" type="ORF">PVAP13_6KG199700</name>
</gene>
<evidence type="ECO:0000313" key="3">
    <source>
        <dbReference type="Proteomes" id="UP000823388"/>
    </source>
</evidence>
<proteinExistence type="predicted"/>
<keyword evidence="3" id="KW-1185">Reference proteome</keyword>
<feature type="compositionally biased region" description="Basic residues" evidence="1">
    <location>
        <begin position="67"/>
        <end position="77"/>
    </location>
</feature>
<sequence length="237" mass="26498">MNALAVMQFCLFEMGSTMHTVNQGNVEPSIPTHRRPLVNLSRDSHSPRLPSRLLQSSWFAPSSAAARPRRGRQRLPRPLRLPPRFAPPRGARWPRRRLPSCFLLVPPPSSSPPAANASHILCACRHGVRLREVRVGRAAAAAVVSFGVWRHRGRALPRRGHDRFITGLPRRCVPDLRRRPLIPAPPRAPPGAVGLLVVGVCCCRWSPLDACRAARSWRSPQTTDKNMYGPHEFWSTN</sequence>
<evidence type="ECO:0000256" key="1">
    <source>
        <dbReference type="SAM" id="MobiDB-lite"/>
    </source>
</evidence>
<feature type="region of interest" description="Disordered" evidence="1">
    <location>
        <begin position="62"/>
        <end position="88"/>
    </location>
</feature>
<name>A0A8T0RBV4_PANVG</name>
<reference evidence="2" key="1">
    <citation type="submission" date="2020-05" db="EMBL/GenBank/DDBJ databases">
        <title>WGS assembly of Panicum virgatum.</title>
        <authorList>
            <person name="Lovell J.T."/>
            <person name="Jenkins J."/>
            <person name="Shu S."/>
            <person name="Juenger T.E."/>
            <person name="Schmutz J."/>
        </authorList>
    </citation>
    <scope>NUCLEOTIDE SEQUENCE</scope>
    <source>
        <strain evidence="2">AP13</strain>
    </source>
</reference>
<accession>A0A8T0RBV4</accession>